<evidence type="ECO:0000313" key="8">
    <source>
        <dbReference type="Proteomes" id="UP000644610"/>
    </source>
</evidence>
<dbReference type="PANTHER" id="PTHR10996:SF178">
    <property type="entry name" value="2-HYDROXYACID DEHYDROGENASE YGL185C-RELATED"/>
    <property type="match status" value="1"/>
</dbReference>
<reference evidence="7" key="1">
    <citation type="submission" date="2021-01" db="EMBL/GenBank/DDBJ databases">
        <title>Whole genome shotgun sequence of Planotetraspora silvatica NBRC 100141.</title>
        <authorList>
            <person name="Komaki H."/>
            <person name="Tamura T."/>
        </authorList>
    </citation>
    <scope>NUCLEOTIDE SEQUENCE</scope>
    <source>
        <strain evidence="7">NBRC 100141</strain>
    </source>
</reference>
<dbReference type="SUPFAM" id="SSF51735">
    <property type="entry name" value="NAD(P)-binding Rossmann-fold domains"/>
    <property type="match status" value="1"/>
</dbReference>
<dbReference type="InterPro" id="IPR029753">
    <property type="entry name" value="D-isomer_DH_CS"/>
</dbReference>
<evidence type="ECO:0000259" key="5">
    <source>
        <dbReference type="Pfam" id="PF00389"/>
    </source>
</evidence>
<dbReference type="GO" id="GO:0016618">
    <property type="term" value="F:hydroxypyruvate reductase [NAD(P)H] activity"/>
    <property type="evidence" value="ECO:0007669"/>
    <property type="project" value="TreeGrafter"/>
</dbReference>
<dbReference type="Proteomes" id="UP000644610">
    <property type="component" value="Unassembled WGS sequence"/>
</dbReference>
<evidence type="ECO:0000259" key="6">
    <source>
        <dbReference type="Pfam" id="PF02826"/>
    </source>
</evidence>
<sequence>MPHTDVITDISGHYDMAVRSLRARAVDRTILVTGTGIDAGRIEALKARGYDVRQPSPVLTEEQLTRELQGVVAYLHGGEERASRAALESAKATLKVVAFLGVGYETFVDVAAADDLKIVVTSTPGAARDSVATFTVGQIINANLRIFQQYGNRYPDWTSAEELPNELSARNIGIVGMGVIGSRIAEMLRVAFDANLAYYSRTPKRHLERSLGMEFMELPDLAEWSDILVVMVPGNDSTTSMIDDEVLGRARPGTILINTARPSVVDPGALYASMKADRVQLAVFDGFYGKDCEAAVRLLQDFGSRMFVTGHVASHTRQAMDRMLDQAVMSIENLLGGNADPYAVGAADRIPEP</sequence>
<dbReference type="PANTHER" id="PTHR10996">
    <property type="entry name" value="2-HYDROXYACID DEHYDROGENASE-RELATED"/>
    <property type="match status" value="1"/>
</dbReference>
<evidence type="ECO:0000313" key="7">
    <source>
        <dbReference type="EMBL" id="GII47905.1"/>
    </source>
</evidence>
<dbReference type="GO" id="GO:0030267">
    <property type="term" value="F:glyoxylate reductase (NADPH) activity"/>
    <property type="evidence" value="ECO:0007669"/>
    <property type="project" value="TreeGrafter"/>
</dbReference>
<gene>
    <name evidence="7" type="ORF">Psi02_43290</name>
</gene>
<comment type="caution">
    <text evidence="7">The sequence shown here is derived from an EMBL/GenBank/DDBJ whole genome shotgun (WGS) entry which is preliminary data.</text>
</comment>
<keyword evidence="3" id="KW-0520">NAD</keyword>
<dbReference type="EMBL" id="BOOQ01000027">
    <property type="protein sequence ID" value="GII47905.1"/>
    <property type="molecule type" value="Genomic_DNA"/>
</dbReference>
<dbReference type="PROSITE" id="PS00671">
    <property type="entry name" value="D_2_HYDROXYACID_DH_3"/>
    <property type="match status" value="1"/>
</dbReference>
<evidence type="ECO:0000256" key="1">
    <source>
        <dbReference type="ARBA" id="ARBA00005854"/>
    </source>
</evidence>
<comment type="similarity">
    <text evidence="1 4">Belongs to the D-isomer specific 2-hydroxyacid dehydrogenase family.</text>
</comment>
<dbReference type="InterPro" id="IPR050223">
    <property type="entry name" value="D-isomer_2-hydroxyacid_DH"/>
</dbReference>
<keyword evidence="8" id="KW-1185">Reference proteome</keyword>
<feature type="domain" description="D-isomer specific 2-hydroxyacid dehydrogenase NAD-binding" evidence="6">
    <location>
        <begin position="156"/>
        <end position="313"/>
    </location>
</feature>
<name>A0A8J3UNZ0_9ACTN</name>
<evidence type="ECO:0000256" key="2">
    <source>
        <dbReference type="ARBA" id="ARBA00023002"/>
    </source>
</evidence>
<dbReference type="SUPFAM" id="SSF52283">
    <property type="entry name" value="Formate/glycerate dehydrogenase catalytic domain-like"/>
    <property type="match status" value="1"/>
</dbReference>
<dbReference type="AlphaFoldDB" id="A0A8J3UNZ0"/>
<dbReference type="Gene3D" id="3.40.50.720">
    <property type="entry name" value="NAD(P)-binding Rossmann-like Domain"/>
    <property type="match status" value="2"/>
</dbReference>
<evidence type="ECO:0000256" key="3">
    <source>
        <dbReference type="ARBA" id="ARBA00023027"/>
    </source>
</evidence>
<dbReference type="GO" id="GO:0005829">
    <property type="term" value="C:cytosol"/>
    <property type="evidence" value="ECO:0007669"/>
    <property type="project" value="TreeGrafter"/>
</dbReference>
<dbReference type="InterPro" id="IPR006139">
    <property type="entry name" value="D-isomer_2_OHA_DH_cat_dom"/>
</dbReference>
<accession>A0A8J3UNZ0</accession>
<dbReference type="InterPro" id="IPR006140">
    <property type="entry name" value="D-isomer_DH_NAD-bd"/>
</dbReference>
<evidence type="ECO:0000256" key="4">
    <source>
        <dbReference type="RuleBase" id="RU003719"/>
    </source>
</evidence>
<proteinExistence type="inferred from homology"/>
<dbReference type="GO" id="GO:0051287">
    <property type="term" value="F:NAD binding"/>
    <property type="evidence" value="ECO:0007669"/>
    <property type="project" value="InterPro"/>
</dbReference>
<keyword evidence="2 4" id="KW-0560">Oxidoreductase</keyword>
<feature type="domain" description="D-isomer specific 2-hydroxyacid dehydrogenase catalytic" evidence="5">
    <location>
        <begin position="37"/>
        <end position="344"/>
    </location>
</feature>
<organism evidence="7 8">
    <name type="scientific">Planotetraspora silvatica</name>
    <dbReference type="NCBI Taxonomy" id="234614"/>
    <lineage>
        <taxon>Bacteria</taxon>
        <taxon>Bacillati</taxon>
        <taxon>Actinomycetota</taxon>
        <taxon>Actinomycetes</taxon>
        <taxon>Streptosporangiales</taxon>
        <taxon>Streptosporangiaceae</taxon>
        <taxon>Planotetraspora</taxon>
    </lineage>
</organism>
<protein>
    <submittedName>
        <fullName evidence="7">D-isomer specific 2-hydroxyacid dehydrogenase</fullName>
    </submittedName>
</protein>
<dbReference type="InterPro" id="IPR036291">
    <property type="entry name" value="NAD(P)-bd_dom_sf"/>
</dbReference>
<dbReference type="Pfam" id="PF02826">
    <property type="entry name" value="2-Hacid_dh_C"/>
    <property type="match status" value="1"/>
</dbReference>
<dbReference type="Pfam" id="PF00389">
    <property type="entry name" value="2-Hacid_dh"/>
    <property type="match status" value="1"/>
</dbReference>